<organism evidence="7 8">
    <name type="scientific">Nocardioides aurantiacus</name>
    <dbReference type="NCBI Taxonomy" id="86796"/>
    <lineage>
        <taxon>Bacteria</taxon>
        <taxon>Bacillati</taxon>
        <taxon>Actinomycetota</taxon>
        <taxon>Actinomycetes</taxon>
        <taxon>Propionibacteriales</taxon>
        <taxon>Nocardioidaceae</taxon>
        <taxon>Nocardioides</taxon>
    </lineage>
</organism>
<proteinExistence type="predicted"/>
<dbReference type="GO" id="GO:0016765">
    <property type="term" value="F:transferase activity, transferring alkyl or aryl (other than methyl) groups"/>
    <property type="evidence" value="ECO:0007669"/>
    <property type="project" value="InterPro"/>
</dbReference>
<dbReference type="Gene3D" id="1.10.357.140">
    <property type="entry name" value="UbiA prenyltransferase"/>
    <property type="match status" value="1"/>
</dbReference>
<sequence>MPPLDATPVEHPIETPVETVDPLPAPVTALRRAGDADPDRTSAPRGPAWLRAVRPRQWPKNALVLAAPLAGGRVLDPEVLVGALVAFAVFCVAASGCYLLNDALDAPQDRLHPTKRRRPVAAGEIGVRAAVAVGTVLMLAAVVAATLWALPLGLTVLAYVAVQAAYLGGVKDEPALDLAVVSSGFLLRAIAGGTASGLALSPWFLLVATFGALFVVSGKRYSEMVRMGADAGTRPSLRKYSASYLRFVWTMAAGVTVTVYLLWALNGPGSAAGGTPWAAISVAPFVLCLMRYAAVVDRGHAERPEEIVLGDRHLQVIAVVWVALVAVGAVLG</sequence>
<dbReference type="GO" id="GO:0016020">
    <property type="term" value="C:membrane"/>
    <property type="evidence" value="ECO:0007669"/>
    <property type="project" value="UniProtKB-SubCell"/>
</dbReference>
<evidence type="ECO:0000256" key="6">
    <source>
        <dbReference type="SAM" id="Phobius"/>
    </source>
</evidence>
<dbReference type="GO" id="GO:0016757">
    <property type="term" value="F:glycosyltransferase activity"/>
    <property type="evidence" value="ECO:0007669"/>
    <property type="project" value="UniProtKB-KW"/>
</dbReference>
<comment type="subcellular location">
    <subcellularLocation>
        <location evidence="1">Membrane</location>
        <topology evidence="1">Multi-pass membrane protein</topology>
    </subcellularLocation>
</comment>
<dbReference type="Proteomes" id="UP000281738">
    <property type="component" value="Unassembled WGS sequence"/>
</dbReference>
<dbReference type="Pfam" id="PF01040">
    <property type="entry name" value="UbiA"/>
    <property type="match status" value="1"/>
</dbReference>
<keyword evidence="7" id="KW-0328">Glycosyltransferase</keyword>
<feature type="region of interest" description="Disordered" evidence="5">
    <location>
        <begin position="1"/>
        <end position="25"/>
    </location>
</feature>
<keyword evidence="4 6" id="KW-0472">Membrane</keyword>
<keyword evidence="7" id="KW-0808">Transferase</keyword>
<name>A0A3N2CWH0_9ACTN</name>
<evidence type="ECO:0000256" key="5">
    <source>
        <dbReference type="SAM" id="MobiDB-lite"/>
    </source>
</evidence>
<feature type="transmembrane region" description="Helical" evidence="6">
    <location>
        <begin position="121"/>
        <end position="142"/>
    </location>
</feature>
<keyword evidence="8" id="KW-1185">Reference proteome</keyword>
<feature type="transmembrane region" description="Helical" evidence="6">
    <location>
        <begin position="277"/>
        <end position="294"/>
    </location>
</feature>
<reference evidence="7 8" key="1">
    <citation type="submission" date="2018-11" db="EMBL/GenBank/DDBJ databases">
        <title>Sequencing the genomes of 1000 actinobacteria strains.</title>
        <authorList>
            <person name="Klenk H.-P."/>
        </authorList>
    </citation>
    <scope>NUCLEOTIDE SEQUENCE [LARGE SCALE GENOMIC DNA]</scope>
    <source>
        <strain evidence="7 8">DSM 12652</strain>
    </source>
</reference>
<protein>
    <submittedName>
        <fullName evidence="7">Decaprenyl-phosphate phosphoribosyltransferase</fullName>
    </submittedName>
</protein>
<feature type="transmembrane region" description="Helical" evidence="6">
    <location>
        <begin position="314"/>
        <end position="331"/>
    </location>
</feature>
<keyword evidence="3 6" id="KW-1133">Transmembrane helix</keyword>
<keyword evidence="2 6" id="KW-0812">Transmembrane</keyword>
<dbReference type="CDD" id="cd13963">
    <property type="entry name" value="PT_UbiA_2"/>
    <property type="match status" value="1"/>
</dbReference>
<comment type="caution">
    <text evidence="7">The sequence shown here is derived from an EMBL/GenBank/DDBJ whole genome shotgun (WGS) entry which is preliminary data.</text>
</comment>
<evidence type="ECO:0000256" key="2">
    <source>
        <dbReference type="ARBA" id="ARBA00022692"/>
    </source>
</evidence>
<evidence type="ECO:0000256" key="1">
    <source>
        <dbReference type="ARBA" id="ARBA00004141"/>
    </source>
</evidence>
<gene>
    <name evidence="7" type="ORF">EDD33_2777</name>
</gene>
<dbReference type="InterPro" id="IPR044878">
    <property type="entry name" value="UbiA_sf"/>
</dbReference>
<evidence type="ECO:0000256" key="3">
    <source>
        <dbReference type="ARBA" id="ARBA00022989"/>
    </source>
</evidence>
<dbReference type="InterPro" id="IPR000537">
    <property type="entry name" value="UbiA_prenyltransferase"/>
</dbReference>
<feature type="transmembrane region" description="Helical" evidence="6">
    <location>
        <begin position="197"/>
        <end position="217"/>
    </location>
</feature>
<dbReference type="AlphaFoldDB" id="A0A3N2CWH0"/>
<evidence type="ECO:0000256" key="4">
    <source>
        <dbReference type="ARBA" id="ARBA00023136"/>
    </source>
</evidence>
<dbReference type="OrthoDB" id="9803632at2"/>
<evidence type="ECO:0000313" key="7">
    <source>
        <dbReference type="EMBL" id="ROR91897.1"/>
    </source>
</evidence>
<dbReference type="NCBIfam" id="NF008978">
    <property type="entry name" value="PRK12324.1-4"/>
    <property type="match status" value="1"/>
</dbReference>
<feature type="transmembrane region" description="Helical" evidence="6">
    <location>
        <begin position="79"/>
        <end position="100"/>
    </location>
</feature>
<accession>A0A3N2CWH0</accession>
<dbReference type="RefSeq" id="WP_123391509.1">
    <property type="nucleotide sequence ID" value="NZ_RKHO01000001.1"/>
</dbReference>
<dbReference type="EMBL" id="RKHO01000001">
    <property type="protein sequence ID" value="ROR91897.1"/>
    <property type="molecule type" value="Genomic_DNA"/>
</dbReference>
<evidence type="ECO:0000313" key="8">
    <source>
        <dbReference type="Proteomes" id="UP000281738"/>
    </source>
</evidence>
<feature type="transmembrane region" description="Helical" evidence="6">
    <location>
        <begin position="244"/>
        <end position="265"/>
    </location>
</feature>